<protein>
    <submittedName>
        <fullName evidence="2">Uncharacterized protein</fullName>
    </submittedName>
</protein>
<evidence type="ECO:0000313" key="2">
    <source>
        <dbReference type="EnsemblPlants" id="TraesCS5A02G050900.1.cds1"/>
    </source>
</evidence>
<keyword evidence="3" id="KW-1185">Reference proteome</keyword>
<feature type="region of interest" description="Disordered" evidence="1">
    <location>
        <begin position="1"/>
        <end position="35"/>
    </location>
</feature>
<dbReference type="Gramene" id="TraesSTA5A03G02575360.1">
    <property type="protein sequence ID" value="TraesSTA5A03G02575360.1.CDS1"/>
    <property type="gene ID" value="TraesSTA5A03G02575360"/>
</dbReference>
<reference evidence="2" key="2">
    <citation type="submission" date="2018-10" db="UniProtKB">
        <authorList>
            <consortium name="EnsemblPlants"/>
        </authorList>
    </citation>
    <scope>IDENTIFICATION</scope>
</reference>
<dbReference type="PANTHER" id="PTHR38398">
    <property type="entry name" value="EXPRESSED PROTEIN"/>
    <property type="match status" value="1"/>
</dbReference>
<dbReference type="Gramene" id="TraesWEE_scaffold_054671_01G000100.1">
    <property type="protein sequence ID" value="TraesWEE_scaffold_054671_01G000100.1"/>
    <property type="gene ID" value="TraesWEE_scaffold_054671_01G000100"/>
</dbReference>
<dbReference type="STRING" id="4565.A0A3B6KAB9"/>
<dbReference type="AlphaFoldDB" id="A0A3B6KAB9"/>
<dbReference type="Gramene" id="TraesLAC5A03G02538270.1">
    <property type="protein sequence ID" value="TraesLAC5A03G02538270.1.CDS1"/>
    <property type="gene ID" value="TraesLAC5A03G02538270"/>
</dbReference>
<evidence type="ECO:0000313" key="3">
    <source>
        <dbReference type="Proteomes" id="UP000019116"/>
    </source>
</evidence>
<dbReference type="Gramene" id="TraesCS5A03G0129200.1">
    <property type="protein sequence ID" value="TraesCS5A03G0129200.1.CDS1"/>
    <property type="gene ID" value="TraesCS5A03G0129200"/>
</dbReference>
<dbReference type="Gramene" id="TraesROB_scaffold_046414_01G000400.1">
    <property type="protein sequence ID" value="TraesROB_scaffold_046414_01G000400.1"/>
    <property type="gene ID" value="TraesROB_scaffold_046414_01G000400"/>
</dbReference>
<dbReference type="OrthoDB" id="693735at2759"/>
<evidence type="ECO:0000256" key="1">
    <source>
        <dbReference type="SAM" id="MobiDB-lite"/>
    </source>
</evidence>
<proteinExistence type="predicted"/>
<dbReference type="Gramene" id="TraesRN5A0100131700.1">
    <property type="protein sequence ID" value="TraesRN5A0100131700.1"/>
    <property type="gene ID" value="TraesRN5A0100131700"/>
</dbReference>
<name>A0A3B6KAB9_WHEAT</name>
<reference evidence="2" key="1">
    <citation type="submission" date="2018-08" db="EMBL/GenBank/DDBJ databases">
        <authorList>
            <person name="Rossello M."/>
        </authorList>
    </citation>
    <scope>NUCLEOTIDE SEQUENCE [LARGE SCALE GENOMIC DNA]</scope>
    <source>
        <strain evidence="2">cv. Chinese Spring</strain>
    </source>
</reference>
<dbReference type="Gramene" id="TraesJUL5A03G02603660.1">
    <property type="protein sequence ID" value="TraesJUL5A03G02603660.1.CDS1"/>
    <property type="gene ID" value="TraesJUL5A03G02603660"/>
</dbReference>
<dbReference type="Proteomes" id="UP000019116">
    <property type="component" value="Chromosome 5A"/>
</dbReference>
<dbReference type="Gramene" id="TraesNOR5A03G02603680.1">
    <property type="protein sequence ID" value="TraesNOR5A03G02603680.1.CDS1"/>
    <property type="gene ID" value="TraesNOR5A03G02603680"/>
</dbReference>
<dbReference type="EnsemblPlants" id="TraesCS5A02G050900.1">
    <property type="protein sequence ID" value="TraesCS5A02G050900.1.cds1"/>
    <property type="gene ID" value="TraesCS5A02G050900"/>
</dbReference>
<dbReference type="Gramene" id="TraesPARA_EIv1.0_1614290.1">
    <property type="protein sequence ID" value="TraesPARA_EIv1.0_1614290.1.CDS1"/>
    <property type="gene ID" value="TraesPARA_EIv1.0_1614290"/>
</dbReference>
<accession>A0A3B6KAB9</accession>
<dbReference type="Gramene" id="TraesCLE_scaffold_047969_01G000400.1">
    <property type="protein sequence ID" value="TraesCLE_scaffold_047969_01G000400.1"/>
    <property type="gene ID" value="TraesCLE_scaffold_047969_01G000400"/>
</dbReference>
<dbReference type="Gramene" id="TraesMAC5A03G02582820.1">
    <property type="protein sequence ID" value="TraesMAC5A03G02582820.1.CDS1"/>
    <property type="gene ID" value="TraesMAC5A03G02582820"/>
</dbReference>
<organism evidence="2">
    <name type="scientific">Triticum aestivum</name>
    <name type="common">Wheat</name>
    <dbReference type="NCBI Taxonomy" id="4565"/>
    <lineage>
        <taxon>Eukaryota</taxon>
        <taxon>Viridiplantae</taxon>
        <taxon>Streptophyta</taxon>
        <taxon>Embryophyta</taxon>
        <taxon>Tracheophyta</taxon>
        <taxon>Spermatophyta</taxon>
        <taxon>Magnoliopsida</taxon>
        <taxon>Liliopsida</taxon>
        <taxon>Poales</taxon>
        <taxon>Poaceae</taxon>
        <taxon>BOP clade</taxon>
        <taxon>Pooideae</taxon>
        <taxon>Triticodae</taxon>
        <taxon>Triticeae</taxon>
        <taxon>Triticinae</taxon>
        <taxon>Triticum</taxon>
    </lineage>
</organism>
<dbReference type="Gramene" id="TraesJAG5A03G02585580.1">
    <property type="protein sequence ID" value="TraesJAG5A03G02585580.1.CDS1"/>
    <property type="gene ID" value="TraesJAG5A03G02585580"/>
</dbReference>
<sequence>MVQRSAGQGARRGQGRQRHDHPTAARSGGGGRRHYQQELLLGLHSSKGKGACRFKRSCFSEEEDAASSAMLLLACVVCAPSL</sequence>
<dbReference type="Gramene" id="TraesCAD_scaffold_062715_01G000300.1">
    <property type="protein sequence ID" value="TraesCAD_scaffold_062715_01G000300.1"/>
    <property type="gene ID" value="TraesCAD_scaffold_062715_01G000300"/>
</dbReference>
<dbReference type="Gramene" id="TraesARI5A03G02624960.1">
    <property type="protein sequence ID" value="TraesARI5A03G02624960.1.CDS1"/>
    <property type="gene ID" value="TraesARI5A03G02624960"/>
</dbReference>
<dbReference type="Gramene" id="TraesLDM5A03G02587450.1">
    <property type="protein sequence ID" value="TraesLDM5A03G02587450.1.CDS1"/>
    <property type="gene ID" value="TraesLDM5A03G02587450"/>
</dbReference>
<dbReference type="PANTHER" id="PTHR38398:SF1">
    <property type="entry name" value="EXPRESSED PROTEIN"/>
    <property type="match status" value="1"/>
</dbReference>
<dbReference type="Gramene" id="TraesSYM5A03G02612210.1">
    <property type="protein sequence ID" value="TraesSYM5A03G02612210.1.CDS1"/>
    <property type="gene ID" value="TraesSYM5A03G02612210"/>
</dbReference>
<dbReference type="Gramene" id="TraesCS5A02G050900.1">
    <property type="protein sequence ID" value="TraesCS5A02G050900.1.cds1"/>
    <property type="gene ID" value="TraesCS5A02G050900"/>
</dbReference>
<feature type="compositionally biased region" description="Low complexity" evidence="1">
    <location>
        <begin position="1"/>
        <end position="11"/>
    </location>
</feature>